<sequence length="260" mass="28710">MNKQPLKALALVAALIGGLTASAVQATEVNDVLKAGAVKVKTAKTAQVQVDRIADQTDGLLQEFKQVNKQIESLRVYNSQLDRQIVSQKTMMAELQESIENATVIERGISPLMVSMLDGLDDFISLDMPFKTEARSAAIAELSINLDSAKFSAAEKFRQILEVYDIESAYSLSLESYRDMVDINSDGSEVEVEMLRIGRVALMYQTKDKSQTGAWNKTTGAWETLDSDYRRAVNQGIRIAKKLSPQDVMQMPITAPEIAQ</sequence>
<feature type="chain" id="PRO_5006425306" description="Energy transducer TonB" evidence="1">
    <location>
        <begin position="27"/>
        <end position="260"/>
    </location>
</feature>
<dbReference type="PIRSF" id="PIRSF028069">
    <property type="entry name" value="UCP028069"/>
    <property type="match status" value="1"/>
</dbReference>
<evidence type="ECO:0000256" key="1">
    <source>
        <dbReference type="SAM" id="SignalP"/>
    </source>
</evidence>
<reference evidence="2 3" key="1">
    <citation type="submission" date="2015-10" db="EMBL/GenBank/DDBJ databases">
        <title>Metagenome-Assembled Genomes uncover a global brackish microbiome.</title>
        <authorList>
            <person name="Hugerth L.W."/>
            <person name="Larsson J."/>
            <person name="Alneberg J."/>
            <person name="Lindh M.V."/>
            <person name="Legrand C."/>
            <person name="Pinhassi J."/>
            <person name="Andersson A.F."/>
        </authorList>
    </citation>
    <scope>NUCLEOTIDE SEQUENCE [LARGE SCALE GENOMIC DNA]</scope>
    <source>
        <strain evidence="2">BACL26 MAG-121220-bin70</strain>
    </source>
</reference>
<feature type="signal peptide" evidence="1">
    <location>
        <begin position="1"/>
        <end position="26"/>
    </location>
</feature>
<comment type="caution">
    <text evidence="2">The sequence shown here is derived from an EMBL/GenBank/DDBJ whole genome shotgun (WGS) entry which is preliminary data.</text>
</comment>
<evidence type="ECO:0000313" key="3">
    <source>
        <dbReference type="Proteomes" id="UP000051213"/>
    </source>
</evidence>
<protein>
    <recommendedName>
        <fullName evidence="4">Energy transducer TonB</fullName>
    </recommendedName>
</protein>
<dbReference type="Proteomes" id="UP000051213">
    <property type="component" value="Unassembled WGS sequence"/>
</dbReference>
<gene>
    <name evidence="2" type="ORF">ABS24_09975</name>
</gene>
<evidence type="ECO:0008006" key="4">
    <source>
        <dbReference type="Google" id="ProtNLM"/>
    </source>
</evidence>
<keyword evidence="1" id="KW-0732">Signal</keyword>
<dbReference type="Pfam" id="PF11932">
    <property type="entry name" value="DUF3450"/>
    <property type="match status" value="1"/>
</dbReference>
<evidence type="ECO:0000313" key="2">
    <source>
        <dbReference type="EMBL" id="KRO97364.1"/>
    </source>
</evidence>
<proteinExistence type="predicted"/>
<dbReference type="EMBL" id="LICA01000005">
    <property type="protein sequence ID" value="KRO97364.1"/>
    <property type="molecule type" value="Genomic_DNA"/>
</dbReference>
<dbReference type="AlphaFoldDB" id="A0A0R2UDQ6"/>
<dbReference type="InterPro" id="IPR016866">
    <property type="entry name" value="UCP028069"/>
</dbReference>
<name>A0A0R2UDQ6_9GAMM</name>
<organism evidence="2 3">
    <name type="scientific">SAR92 bacterium BACL26 MAG-121220-bin70</name>
    <dbReference type="NCBI Taxonomy" id="1655626"/>
    <lineage>
        <taxon>Bacteria</taxon>
        <taxon>Pseudomonadati</taxon>
        <taxon>Pseudomonadota</taxon>
        <taxon>Gammaproteobacteria</taxon>
        <taxon>Cellvibrionales</taxon>
        <taxon>Porticoccaceae</taxon>
        <taxon>SAR92 clade</taxon>
    </lineage>
</organism>
<accession>A0A0R2UDQ6</accession>